<proteinExistence type="predicted"/>
<comment type="caution">
    <text evidence="1">The sequence shown here is derived from an EMBL/GenBank/DDBJ whole genome shotgun (WGS) entry which is preliminary data.</text>
</comment>
<dbReference type="EMBL" id="CM041549">
    <property type="protein sequence ID" value="KAI3357328.1"/>
    <property type="molecule type" value="Genomic_DNA"/>
</dbReference>
<evidence type="ECO:0000313" key="2">
    <source>
        <dbReference type="Proteomes" id="UP000831701"/>
    </source>
</evidence>
<dbReference type="Proteomes" id="UP000831701">
    <property type="component" value="Chromosome 19"/>
</dbReference>
<organism evidence="1 2">
    <name type="scientific">Scortum barcoo</name>
    <name type="common">barcoo grunter</name>
    <dbReference type="NCBI Taxonomy" id="214431"/>
    <lineage>
        <taxon>Eukaryota</taxon>
        <taxon>Metazoa</taxon>
        <taxon>Chordata</taxon>
        <taxon>Craniata</taxon>
        <taxon>Vertebrata</taxon>
        <taxon>Euteleostomi</taxon>
        <taxon>Actinopterygii</taxon>
        <taxon>Neopterygii</taxon>
        <taxon>Teleostei</taxon>
        <taxon>Neoteleostei</taxon>
        <taxon>Acanthomorphata</taxon>
        <taxon>Eupercaria</taxon>
        <taxon>Centrarchiformes</taxon>
        <taxon>Terapontoidei</taxon>
        <taxon>Terapontidae</taxon>
        <taxon>Scortum</taxon>
    </lineage>
</organism>
<evidence type="ECO:0000313" key="1">
    <source>
        <dbReference type="EMBL" id="KAI3357328.1"/>
    </source>
</evidence>
<reference evidence="1" key="1">
    <citation type="submission" date="2022-04" db="EMBL/GenBank/DDBJ databases">
        <title>Jade perch genome.</title>
        <authorList>
            <person name="Chao B."/>
        </authorList>
    </citation>
    <scope>NUCLEOTIDE SEQUENCE</scope>
    <source>
        <strain evidence="1">CB-2022</strain>
    </source>
</reference>
<protein>
    <submittedName>
        <fullName evidence="1">Uncharacterized protein</fullName>
    </submittedName>
</protein>
<gene>
    <name evidence="1" type="ORF">L3Q82_015777</name>
</gene>
<sequence length="1896" mass="208393">MPCFVERILPGQEGEVRQSAEGGLLPAERSLCTETTSGKSKMAAKRKGGLKLNAICAKLSRQVVFDSSSQNAEGDQSVAENSERGSSHYDDNETNFPESLSLNQSLEEDQKRREAIEKWVNGEYGDEPPAPDDEQEHELKVSNDEDGPPEGVYMVQPQACSDEEDNAEESEPVAGSQDGSYHDDKEGEDRPSKDEAYMAPGEAPSRQAPFSSTGEASALRDYAANTMNEFLGMFGYDDQQVRDELTKKISFEKLKAATSDLSSLSSEEASRRARFSKYEEYIRKLKAGETLPWPMHASPPKPDDLNSKLAQEKSATMLQTSEAQIYPSSLDHKQPGGPQLGTSQPPNASHIQNMASRASKYDFFIQKLKTGESLQQQNGNAYKRPSKYDLENIKYLHLFKPGEGNPDMGGAIAFKTGKVGRPSKYDIRTIQKLMPGNPEASMMPNVLATAPGNPGAPGVPTGGTAGASIAPGLTMDQTGHISFNASDYLKSSFSKTDSITTGTVSSVKNGLPPDKPASDDINLYQKYIARFSGSQHCGHVHCAYQYREHYHCMDPECNYQRFTSKQDVIRHYNMHKKRDNSLQHGFMRFSPLDDCSVYYHGCHLNGKSTHYHCMQVGCSKVYTSTSDVMTHENFHKKNAQLINDGFQRFRATEDCGTVGCQFYGQKTTHFHCRRPGCTFTFKNKCDIEKHKSYHIKDDAYAKDGFKKFYKYEECKYDGCVYSKATNHFHCIRSGCGFTFTSTSQMTSHKRKHERRHIRSSGVMGLSTTFLAPKDEPEESSNDDLMDFSAISSKNSSLSASPTNQQSTTVSHLLATPTTAVSSSTSGHTLKPAPSLPGAGQRMSSLLSQALPSNMPVALALSSSALAASNPFFPLMPRLPLQPPPPATSSGAHSMPTDSLTQGCSTAGAEGTMASTPTSFATSSIMEKISASKGLISPMMARLAAAALKPSNNTDTGNGQPASASQFNLVQVKQEPVDTNSGASQDSTQEHSLDLSKKDHSNESNGHPVPGNTSLLSSLMNKMSQVNPALFNAMNLKTELEAGQGGNASEAAQYLNRVLKRPLPEKPTEIWRTYLRRFDTDDFCEAQCDFLQKVHFHCLVEDCGALFSTVDGAIKHANFHLRATLKVKSEPQFREGKESGEGTPMQPAAPVSMANNPAMDVAHLTSSGGYSSPPPSLLAWKQLTGSIPQMPASMPNLPANSPLATTSLENAKPQVKPGFLQFQENDPCLATDCKYSNKFHFHCLFGNCKYVCKTSGKAESHCLDHINPNNNLVNVRDQFSYYSLQCLCPNQHCEFRMRGHYHCLRPGCFFVTNITTKLPWHVKKHEKAERRAANGFKYFTKREECGRLGCKYNQVNSHFHCIREGCQFSFLLKHQMTSHARKHMRRMLGKNFDRVPSQAMPLGQRSDDMQHASGMMSGPLASQQGITSSFSSAVMDETDDYIDYTGGGGSPLGLSSESSNQDRSCTSTPVGNDGSPAGNTISIPTATGSKKRFWIIEDMSPFGKRRKTASSRKMLDEGMMLEGFRRYDLYENCKDSGCQFSLKVTHYHCTRENCGYKFCGRTHMYKHAQHHDRVDNLVLDDFKRFKSSLSCNFPDCQFSGNSTHFHCLRCGFRCTDSTKVTAHRKHHGKQDVISAAGFCQFSSSVDCEVPDCKYKLKCSHFHCTFPECKHTVVGMSQMDSHKRKHEKQERGELPSVSPKQEGAAHLGGSVSAVPPTSLGISTSSPGGLHGMSHNINSSARSMLYPTGTIGSEYNHPYPPSSISLDSSLNLGTDTSSSLFFLKNAVGLGLSDSLDLSKKMHHDVVRSGHSPATQLGLPAAQDDTTGTSGEAEDDLSPEEEAHMEEDEEDDEEEEEDLNSDSNDDSMAEPDGEKDNGESFDASVNHTDTSQLEKQEADP</sequence>
<accession>A0ACB8VPZ1</accession>
<keyword evidence="2" id="KW-1185">Reference proteome</keyword>
<name>A0ACB8VPZ1_9TELE</name>